<name>A0A0C2P3F7_9VIBR</name>
<dbReference type="AlphaFoldDB" id="A0A0C2P3F7"/>
<dbReference type="EMBL" id="JTKH01000006">
    <property type="protein sequence ID" value="KII80972.1"/>
    <property type="molecule type" value="Genomic_DNA"/>
</dbReference>
<sequence>MSVTSLKIWLQTHPDPRCQKLFQLLKSARSAGLPTPRFINVILLHLVQSISMVLNTALRVFIYTPAFKGRAAQCGRQLYLYGGLPFTSGPLTIEIGNQCRISGRTTLSGRVQSASPTLIVGDNVDIGWQTTIAVSGKVVIEDNVRIASGAFIFGYSGHSRDAEQRALGAPDEEENTGDIIIKRDAWIGTNVTICPNVTIGEGCIVGTGSVVTQNLADFTVAVGNPARVVRHLKEQHYA</sequence>
<dbReference type="OrthoDB" id="9815592at2"/>
<dbReference type="Gene3D" id="2.160.10.10">
    <property type="entry name" value="Hexapeptide repeat proteins"/>
    <property type="match status" value="1"/>
</dbReference>
<dbReference type="RefSeq" id="WP_040988615.1">
    <property type="nucleotide sequence ID" value="NZ_JBFRUC010000015.1"/>
</dbReference>
<dbReference type="GO" id="GO:0016740">
    <property type="term" value="F:transferase activity"/>
    <property type="evidence" value="ECO:0007669"/>
    <property type="project" value="UniProtKB-KW"/>
</dbReference>
<accession>A0A0C2NT79</accession>
<keyword evidence="2" id="KW-1185">Reference proteome</keyword>
<dbReference type="InterPro" id="IPR011004">
    <property type="entry name" value="Trimer_LpxA-like_sf"/>
</dbReference>
<evidence type="ECO:0000313" key="1">
    <source>
        <dbReference type="EMBL" id="KII80972.1"/>
    </source>
</evidence>
<dbReference type="CDD" id="cd04647">
    <property type="entry name" value="LbH_MAT_like"/>
    <property type="match status" value="1"/>
</dbReference>
<gene>
    <name evidence="1" type="ORF">OJ16_06730</name>
</gene>
<evidence type="ECO:0000313" key="2">
    <source>
        <dbReference type="Proteomes" id="UP000031672"/>
    </source>
</evidence>
<dbReference type="Proteomes" id="UP000031672">
    <property type="component" value="Unassembled WGS sequence"/>
</dbReference>
<accession>A0A0C2P3F7</accession>
<dbReference type="Pfam" id="PF00132">
    <property type="entry name" value="Hexapep"/>
    <property type="match status" value="1"/>
</dbReference>
<dbReference type="STRING" id="1461322.OJ16_06730"/>
<organism evidence="1 2">
    <name type="scientific">Vibrio renipiscarius</name>
    <dbReference type="NCBI Taxonomy" id="1461322"/>
    <lineage>
        <taxon>Bacteria</taxon>
        <taxon>Pseudomonadati</taxon>
        <taxon>Pseudomonadota</taxon>
        <taxon>Gammaproteobacteria</taxon>
        <taxon>Vibrionales</taxon>
        <taxon>Vibrionaceae</taxon>
        <taxon>Vibrio</taxon>
    </lineage>
</organism>
<comment type="caution">
    <text evidence="1">The sequence shown here is derived from an EMBL/GenBank/DDBJ whole genome shotgun (WGS) entry which is preliminary data.</text>
</comment>
<reference evidence="1 2" key="1">
    <citation type="submission" date="2014-11" db="EMBL/GenBank/DDBJ databases">
        <title>Draft Genome Sequence of Vibrio piscirenalis strains CECT 8603T and CECT 8604, two marine Gammaproteobacterium isolated from cultured gilthead sea bream (Sparus aurata).</title>
        <authorList>
            <person name="Arahal D.R."/>
            <person name="Rodrigo-Torres L."/>
            <person name="Lucena T."/>
            <person name="Pujalte M.J."/>
        </authorList>
    </citation>
    <scope>NUCLEOTIDE SEQUENCE [LARGE SCALE GENOMIC DNA]</scope>
    <source>
        <strain evidence="1 2">DCR 1-4-2</strain>
    </source>
</reference>
<proteinExistence type="predicted"/>
<dbReference type="PANTHER" id="PTHR23416">
    <property type="entry name" value="SIALIC ACID SYNTHASE-RELATED"/>
    <property type="match status" value="1"/>
</dbReference>
<dbReference type="InterPro" id="IPR051159">
    <property type="entry name" value="Hexapeptide_acetyltransf"/>
</dbReference>
<dbReference type="SUPFAM" id="SSF51161">
    <property type="entry name" value="Trimeric LpxA-like enzymes"/>
    <property type="match status" value="1"/>
</dbReference>
<protein>
    <submittedName>
        <fullName evidence="1">Acetyltransferase</fullName>
    </submittedName>
</protein>
<keyword evidence="1" id="KW-0808">Transferase</keyword>
<dbReference type="InterPro" id="IPR001451">
    <property type="entry name" value="Hexapep"/>
</dbReference>